<dbReference type="KEGG" id="cbk:CLL_A3425"/>
<dbReference type="InterPro" id="IPR051531">
    <property type="entry name" value="N-acetyltransferase"/>
</dbReference>
<keyword evidence="1" id="KW-0808">Transferase</keyword>
<dbReference type="GO" id="GO:0005737">
    <property type="term" value="C:cytoplasm"/>
    <property type="evidence" value="ECO:0007669"/>
    <property type="project" value="TreeGrafter"/>
</dbReference>
<dbReference type="Gene3D" id="3.40.630.30">
    <property type="match status" value="2"/>
</dbReference>
<dbReference type="PANTHER" id="PTHR43792">
    <property type="entry name" value="GNAT FAMILY, PUTATIVE (AFU_ORTHOLOGUE AFUA_3G00765)-RELATED-RELATED"/>
    <property type="match status" value="1"/>
</dbReference>
<dbReference type="GO" id="GO:0008999">
    <property type="term" value="F:protein-N-terminal-alanine acetyltransferase activity"/>
    <property type="evidence" value="ECO:0007669"/>
    <property type="project" value="TreeGrafter"/>
</dbReference>
<feature type="domain" description="N-acetyltransferase" evidence="4">
    <location>
        <begin position="142"/>
        <end position="310"/>
    </location>
</feature>
<dbReference type="PATRIC" id="fig|935198.13.peg.3382"/>
<dbReference type="EMBL" id="CP001056">
    <property type="protein sequence ID" value="ACD22320.1"/>
    <property type="molecule type" value="Genomic_DNA"/>
</dbReference>
<protein>
    <submittedName>
        <fullName evidence="5">Acetyltransferase, GNAT family</fullName>
    </submittedName>
</protein>
<sequence length="315" mass="36656">MECNLKIKIEASKLSKNEYIIKDKSDITVGRFCIIELADSSKKCDIKLSFYKTCKYELLKEALIMILRAVFKDLNIFKVNIRAVEGIEVNSFFDLGFTLEGVFSNNEYHNGEFLDELSFGITRTEYNHKIKPSFIELKGENIVLRNLTPGNANDLLEYYIRNKEYLAPFEPNRDSNFYTLNGQRDLLNESYRQFLNGNAIEVGIFKKYNFIGKIKVSSIVYGSFKNGIIGYSIDKLEQGHGYMKEAVNLFIDYLFTEEDLHRVEASALLENEKSKGVLKGCRFNELGINKKYLFINGQWKDHVTYYITKDEFYRK</sequence>
<dbReference type="InterPro" id="IPR016181">
    <property type="entry name" value="Acyl_CoA_acyltransferase"/>
</dbReference>
<organism evidence="5">
    <name type="scientific">Clostridium botulinum (strain Eklund 17B / Type B)</name>
    <dbReference type="NCBI Taxonomy" id="935198"/>
    <lineage>
        <taxon>Bacteria</taxon>
        <taxon>Bacillati</taxon>
        <taxon>Bacillota</taxon>
        <taxon>Clostridia</taxon>
        <taxon>Eubacteriales</taxon>
        <taxon>Clostridiaceae</taxon>
        <taxon>Clostridium</taxon>
    </lineage>
</organism>
<evidence type="ECO:0000256" key="3">
    <source>
        <dbReference type="ARBA" id="ARBA00038502"/>
    </source>
</evidence>
<dbReference type="Pfam" id="PF13302">
    <property type="entry name" value="Acetyltransf_3"/>
    <property type="match status" value="1"/>
</dbReference>
<keyword evidence="2" id="KW-0012">Acyltransferase</keyword>
<evidence type="ECO:0000256" key="1">
    <source>
        <dbReference type="ARBA" id="ARBA00022679"/>
    </source>
</evidence>
<dbReference type="AlphaFoldDB" id="B2TR33"/>
<name>B2TR33_CLOBB</name>
<evidence type="ECO:0000256" key="2">
    <source>
        <dbReference type="ARBA" id="ARBA00023315"/>
    </source>
</evidence>
<proteinExistence type="inferred from homology"/>
<reference evidence="5" key="2">
    <citation type="submission" date="2009-08" db="EMBL/GenBank/DDBJ databases">
        <authorList>
            <person name="Shrivastava S."/>
            <person name="Brinkac L.M."/>
            <person name="Dodson R.J."/>
            <person name="Harkins D.M."/>
            <person name="Durkin A.S."/>
            <person name="Sutton G."/>
        </authorList>
    </citation>
    <scope>NUCLEOTIDE SEQUENCE</scope>
    <source>
        <strain evidence="5">Eklund 17B</strain>
    </source>
</reference>
<comment type="similarity">
    <text evidence="3">Belongs to the acetyltransferase family. RimJ subfamily.</text>
</comment>
<dbReference type="InterPro" id="IPR000182">
    <property type="entry name" value="GNAT_dom"/>
</dbReference>
<accession>B2TR33</accession>
<gene>
    <name evidence="5" type="ordered locus">CLL_A3425</name>
</gene>
<evidence type="ECO:0000259" key="4">
    <source>
        <dbReference type="PROSITE" id="PS51186"/>
    </source>
</evidence>
<accession>U4P9V5</accession>
<evidence type="ECO:0000313" key="5">
    <source>
        <dbReference type="EMBL" id="ACD22320.1"/>
    </source>
</evidence>
<dbReference type="SUPFAM" id="SSF55729">
    <property type="entry name" value="Acyl-CoA N-acyltransferases (Nat)"/>
    <property type="match status" value="1"/>
</dbReference>
<dbReference type="PROSITE" id="PS51186">
    <property type="entry name" value="GNAT"/>
    <property type="match status" value="1"/>
</dbReference>
<dbReference type="HOGENOM" id="CLU_879107_0_0_9"/>
<reference evidence="5" key="1">
    <citation type="submission" date="2009-06" db="EMBL/GenBank/DDBJ databases">
        <authorList>
            <consortium name="US DOE Joint Genome Institute (JGI-PGF)"/>
            <person name="Lucas S."/>
            <person name="Copeland A."/>
            <person name="Lapidus A."/>
            <person name="Glavina del Rio T."/>
            <person name="Dalin E."/>
            <person name="Tice H."/>
            <person name="Bruce D."/>
            <person name="Goodwin L."/>
            <person name="Pitluck S."/>
            <person name="Kyrpides N."/>
            <person name="Mavromatis K."/>
            <person name="Ivanova N."/>
            <person name="Saunders E."/>
            <person name="Brettin T."/>
            <person name="Detter J.C."/>
            <person name="Han C."/>
            <person name="Larimer F."/>
            <person name="Land M."/>
            <person name="Hauser L."/>
            <person name="Markowitz V."/>
            <person name="Cheng J.-F."/>
            <person name="Hugenholtz P."/>
            <person name="Woyke T."/>
            <person name="Wu D."/>
            <person name="Gronow S."/>
            <person name="Klenk H.-P."/>
            <person name="Eisen J.A."/>
        </authorList>
    </citation>
    <scope>NUCLEOTIDE SEQUENCE</scope>
    <source>
        <strain evidence="5">Eklund 17B</strain>
    </source>
</reference>
<dbReference type="PANTHER" id="PTHR43792:SF8">
    <property type="entry name" value="[RIBOSOMAL PROTEIN US5]-ALANINE N-ACETYLTRANSFERASE"/>
    <property type="match status" value="1"/>
</dbReference>